<dbReference type="Pfam" id="PF01535">
    <property type="entry name" value="PPR"/>
    <property type="match status" value="3"/>
</dbReference>
<dbReference type="GO" id="GO:0008270">
    <property type="term" value="F:zinc ion binding"/>
    <property type="evidence" value="ECO:0007669"/>
    <property type="project" value="InterPro"/>
</dbReference>
<keyword evidence="2" id="KW-0677">Repeat</keyword>
<organism evidence="5 6">
    <name type="scientific">Genlisea aurea</name>
    <dbReference type="NCBI Taxonomy" id="192259"/>
    <lineage>
        <taxon>Eukaryota</taxon>
        <taxon>Viridiplantae</taxon>
        <taxon>Streptophyta</taxon>
        <taxon>Embryophyta</taxon>
        <taxon>Tracheophyta</taxon>
        <taxon>Spermatophyta</taxon>
        <taxon>Magnoliopsida</taxon>
        <taxon>eudicotyledons</taxon>
        <taxon>Gunneridae</taxon>
        <taxon>Pentapetalae</taxon>
        <taxon>asterids</taxon>
        <taxon>lamiids</taxon>
        <taxon>Lamiales</taxon>
        <taxon>Lentibulariaceae</taxon>
        <taxon>Genlisea</taxon>
    </lineage>
</organism>
<feature type="repeat" description="PPR" evidence="3">
    <location>
        <begin position="239"/>
        <end position="269"/>
    </location>
</feature>
<gene>
    <name evidence="5" type="ORF">M569_04582</name>
</gene>
<dbReference type="FunFam" id="1.25.40.10:FF:000344">
    <property type="entry name" value="Pentatricopeptide repeat-containing protein"/>
    <property type="match status" value="1"/>
</dbReference>
<evidence type="ECO:0000256" key="2">
    <source>
        <dbReference type="ARBA" id="ARBA00022737"/>
    </source>
</evidence>
<name>S8CTK3_9LAMI</name>
<comment type="caution">
    <text evidence="5">The sequence shown here is derived from an EMBL/GenBank/DDBJ whole genome shotgun (WGS) entry which is preliminary data.</text>
</comment>
<dbReference type="InterPro" id="IPR046849">
    <property type="entry name" value="E2_motif"/>
</dbReference>
<dbReference type="Gene3D" id="1.25.40.10">
    <property type="entry name" value="Tetratricopeptide repeat domain"/>
    <property type="match status" value="3"/>
</dbReference>
<comment type="similarity">
    <text evidence="1">Belongs to the PPR family. PCMP-H subfamily.</text>
</comment>
<feature type="repeat" description="PPR" evidence="3">
    <location>
        <begin position="271"/>
        <end position="305"/>
    </location>
</feature>
<feature type="domain" description="DYW" evidence="4">
    <location>
        <begin position="484"/>
        <end position="577"/>
    </location>
</feature>
<accession>S8CTK3</accession>
<feature type="repeat" description="PPR" evidence="3">
    <location>
        <begin position="65"/>
        <end position="99"/>
    </location>
</feature>
<dbReference type="EMBL" id="AUSU01001790">
    <property type="protein sequence ID" value="EPS70180.1"/>
    <property type="molecule type" value="Genomic_DNA"/>
</dbReference>
<dbReference type="PROSITE" id="PS51375">
    <property type="entry name" value="PPR"/>
    <property type="match status" value="5"/>
</dbReference>
<dbReference type="GO" id="GO:0009451">
    <property type="term" value="P:RNA modification"/>
    <property type="evidence" value="ECO:0007669"/>
    <property type="project" value="InterPro"/>
</dbReference>
<evidence type="ECO:0000256" key="3">
    <source>
        <dbReference type="PROSITE-ProRule" id="PRU00708"/>
    </source>
</evidence>
<dbReference type="InterPro" id="IPR046960">
    <property type="entry name" value="PPR_At4g14850-like_plant"/>
</dbReference>
<keyword evidence="6" id="KW-1185">Reference proteome</keyword>
<dbReference type="FunFam" id="1.25.40.10:FF:000184">
    <property type="entry name" value="Pentatricopeptide repeat-containing protein, chloroplastic"/>
    <property type="match status" value="1"/>
</dbReference>
<proteinExistence type="inferred from homology"/>
<protein>
    <recommendedName>
        <fullName evidence="4">DYW domain-containing protein</fullName>
    </recommendedName>
</protein>
<dbReference type="InterPro" id="IPR011990">
    <property type="entry name" value="TPR-like_helical_dom_sf"/>
</dbReference>
<dbReference type="NCBIfam" id="TIGR00756">
    <property type="entry name" value="PPR"/>
    <property type="match status" value="6"/>
</dbReference>
<evidence type="ECO:0000313" key="5">
    <source>
        <dbReference type="EMBL" id="EPS70180.1"/>
    </source>
</evidence>
<evidence type="ECO:0000313" key="6">
    <source>
        <dbReference type="Proteomes" id="UP000015453"/>
    </source>
</evidence>
<feature type="repeat" description="PPR" evidence="3">
    <location>
        <begin position="306"/>
        <end position="340"/>
    </location>
</feature>
<evidence type="ECO:0000259" key="4">
    <source>
        <dbReference type="Pfam" id="PF14432"/>
    </source>
</evidence>
<dbReference type="OrthoDB" id="185373at2759"/>
<feature type="repeat" description="PPR" evidence="3">
    <location>
        <begin position="135"/>
        <end position="169"/>
    </location>
</feature>
<dbReference type="InterPro" id="IPR032867">
    <property type="entry name" value="DYW_dom"/>
</dbReference>
<dbReference type="InterPro" id="IPR046848">
    <property type="entry name" value="E_motif"/>
</dbReference>
<dbReference type="Pfam" id="PF20430">
    <property type="entry name" value="Eplus_motif"/>
    <property type="match status" value="1"/>
</dbReference>
<dbReference type="AlphaFoldDB" id="S8CTK3"/>
<dbReference type="PANTHER" id="PTHR24015">
    <property type="entry name" value="OS07G0578800 PROTEIN-RELATED"/>
    <property type="match status" value="1"/>
</dbReference>
<dbReference type="Pfam" id="PF14432">
    <property type="entry name" value="DYW_deaminase"/>
    <property type="match status" value="1"/>
</dbReference>
<dbReference type="Proteomes" id="UP000015453">
    <property type="component" value="Unassembled WGS sequence"/>
</dbReference>
<dbReference type="PANTHER" id="PTHR24015:SF1063">
    <property type="entry name" value="OS12G0156900 PROTEIN"/>
    <property type="match status" value="1"/>
</dbReference>
<dbReference type="Pfam" id="PF20431">
    <property type="entry name" value="E_motif"/>
    <property type="match status" value="1"/>
</dbReference>
<dbReference type="GO" id="GO:0003723">
    <property type="term" value="F:RNA binding"/>
    <property type="evidence" value="ECO:0007669"/>
    <property type="project" value="InterPro"/>
</dbReference>
<dbReference type="Pfam" id="PF13041">
    <property type="entry name" value="PPR_2"/>
    <property type="match status" value="2"/>
</dbReference>
<sequence length="577" mass="64582">MAYVESLLHNCASFSHVRQIHAHLLATGLFQFYPYRAKFLDYCATAFSSGLRHAVAAFPFIRLPGTNDWNAIIRGYAQSDSPNEAVAWYVSMSRAPCKPDALTCSFLFKACARSLSRIEALQVHAHVRRYGFFADVLLQTTLLDAYAKFADLDDACKLFDEMSRRDIPSWNALIAGLAQGDRPSDALLLFNRMREGNADDNSPNEVTVLGALSACSQLGAIKEADRVFEYILQNNLHHNLIVCNAVIDMFAKSGQIEKAYGVFNSMKCGRNIVTWNTMIMGFAIDGDGVNALRLFRLVEGRGLKPDGVTYLAALCACNHSGMVDEGLDLFEKMEKNGVFRNMKHYGTIVDLLGRAGKLEAAYRIILSMPTFPDAVLWQTLLGASKLHSNVKMAEEASRKLVESGSSTCGDYVLLSNLYASQGRWGDVGRVRNAMNKRIKKVPGFSYIEMNGTVHRFFNGDQSHPMCREIYEKLEEIRVRIREFGYEAETKYVLHDLGEEEKENALSHHSEKLAVAFGLISRNGGGGVMNVNKNLRICGDCHAVIMLVSKLYEAEIVVRDRTRFHRFKDGGCSCRDYW</sequence>
<evidence type="ECO:0000256" key="1">
    <source>
        <dbReference type="ARBA" id="ARBA00006643"/>
    </source>
</evidence>
<dbReference type="InterPro" id="IPR002885">
    <property type="entry name" value="PPR_rpt"/>
</dbReference>
<reference evidence="5 6" key="1">
    <citation type="journal article" date="2013" name="BMC Genomics">
        <title>The miniature genome of a carnivorous plant Genlisea aurea contains a low number of genes and short non-coding sequences.</title>
        <authorList>
            <person name="Leushkin E.V."/>
            <person name="Sutormin R.A."/>
            <person name="Nabieva E.R."/>
            <person name="Penin A.A."/>
            <person name="Kondrashov A.S."/>
            <person name="Logacheva M.D."/>
        </authorList>
    </citation>
    <scope>NUCLEOTIDE SEQUENCE [LARGE SCALE GENOMIC DNA]</scope>
</reference>